<gene>
    <name evidence="2" type="ORF">RhiirA4_459948</name>
</gene>
<name>A0A2I1GFI2_9GLOM</name>
<dbReference type="VEuPathDB" id="FungiDB:RhiirA1_482257"/>
<feature type="domain" description="Myb/SANT-like DNA-binding" evidence="1">
    <location>
        <begin position="4"/>
        <end position="79"/>
    </location>
</feature>
<sequence>MPIEWTRAATDHLIRQRRRGNERYHDMDGRSRVSFWKTTARRLYQDLRFHCSARQCEQRFRNLIWNFNDFVEWRNGGSRGCWTRIGQRYYRSFKSRFWEQPEMRHSRRR</sequence>
<keyword evidence="3" id="KW-1185">Reference proteome</keyword>
<dbReference type="Gene3D" id="1.10.10.60">
    <property type="entry name" value="Homeodomain-like"/>
    <property type="match status" value="1"/>
</dbReference>
<dbReference type="EMBL" id="LLXI01000380">
    <property type="protein sequence ID" value="PKY45387.1"/>
    <property type="molecule type" value="Genomic_DNA"/>
</dbReference>
<evidence type="ECO:0000259" key="1">
    <source>
        <dbReference type="Pfam" id="PF13837"/>
    </source>
</evidence>
<accession>A0A2I1GFI2</accession>
<evidence type="ECO:0000313" key="3">
    <source>
        <dbReference type="Proteomes" id="UP000234323"/>
    </source>
</evidence>
<dbReference type="InterPro" id="IPR044822">
    <property type="entry name" value="Myb_DNA-bind_4"/>
</dbReference>
<proteinExistence type="predicted"/>
<evidence type="ECO:0000313" key="2">
    <source>
        <dbReference type="EMBL" id="PKY45387.1"/>
    </source>
</evidence>
<dbReference type="AlphaFoldDB" id="A0A2I1GFI2"/>
<dbReference type="Pfam" id="PF13837">
    <property type="entry name" value="Myb_DNA-bind_4"/>
    <property type="match status" value="1"/>
</dbReference>
<organism evidence="2 3">
    <name type="scientific">Rhizophagus irregularis</name>
    <dbReference type="NCBI Taxonomy" id="588596"/>
    <lineage>
        <taxon>Eukaryota</taxon>
        <taxon>Fungi</taxon>
        <taxon>Fungi incertae sedis</taxon>
        <taxon>Mucoromycota</taxon>
        <taxon>Glomeromycotina</taxon>
        <taxon>Glomeromycetes</taxon>
        <taxon>Glomerales</taxon>
        <taxon>Glomeraceae</taxon>
        <taxon>Rhizophagus</taxon>
    </lineage>
</organism>
<reference evidence="2 3" key="1">
    <citation type="submission" date="2015-10" db="EMBL/GenBank/DDBJ databases">
        <title>Genome analyses suggest a sexual origin of heterokaryosis in a supposedly ancient asexual fungus.</title>
        <authorList>
            <person name="Ropars J."/>
            <person name="Sedzielewska K."/>
            <person name="Noel J."/>
            <person name="Charron P."/>
            <person name="Farinelli L."/>
            <person name="Marton T."/>
            <person name="Kruger M."/>
            <person name="Pelin A."/>
            <person name="Brachmann A."/>
            <person name="Corradi N."/>
        </authorList>
    </citation>
    <scope>NUCLEOTIDE SEQUENCE [LARGE SCALE GENOMIC DNA]</scope>
    <source>
        <strain evidence="2 3">A4</strain>
    </source>
</reference>
<protein>
    <recommendedName>
        <fullName evidence="1">Myb/SANT-like DNA-binding domain-containing protein</fullName>
    </recommendedName>
</protein>
<dbReference type="VEuPathDB" id="FungiDB:RhiirFUN_005476"/>
<dbReference type="Proteomes" id="UP000234323">
    <property type="component" value="Unassembled WGS sequence"/>
</dbReference>
<comment type="caution">
    <text evidence="2">The sequence shown here is derived from an EMBL/GenBank/DDBJ whole genome shotgun (WGS) entry which is preliminary data.</text>
</comment>